<organism evidence="2 3">
    <name type="scientific">Penaeus vannamei</name>
    <name type="common">Whiteleg shrimp</name>
    <name type="synonym">Litopenaeus vannamei</name>
    <dbReference type="NCBI Taxonomy" id="6689"/>
    <lineage>
        <taxon>Eukaryota</taxon>
        <taxon>Metazoa</taxon>
        <taxon>Ecdysozoa</taxon>
        <taxon>Arthropoda</taxon>
        <taxon>Crustacea</taxon>
        <taxon>Multicrustacea</taxon>
        <taxon>Malacostraca</taxon>
        <taxon>Eumalacostraca</taxon>
        <taxon>Eucarida</taxon>
        <taxon>Decapoda</taxon>
        <taxon>Dendrobranchiata</taxon>
        <taxon>Penaeoidea</taxon>
        <taxon>Penaeidae</taxon>
        <taxon>Penaeus</taxon>
    </lineage>
</organism>
<reference evidence="2 3" key="1">
    <citation type="submission" date="2018-04" db="EMBL/GenBank/DDBJ databases">
        <authorList>
            <person name="Zhang X."/>
            <person name="Yuan J."/>
            <person name="Li F."/>
            <person name="Xiang J."/>
        </authorList>
    </citation>
    <scope>NUCLEOTIDE SEQUENCE [LARGE SCALE GENOMIC DNA]</scope>
    <source>
        <tissue evidence="2">Muscle</tissue>
    </source>
</reference>
<proteinExistence type="predicted"/>
<name>A0A423U1Z0_PENVA</name>
<evidence type="ECO:0000313" key="2">
    <source>
        <dbReference type="EMBL" id="ROT82694.1"/>
    </source>
</evidence>
<feature type="compositionally biased region" description="Basic residues" evidence="1">
    <location>
        <begin position="17"/>
        <end position="28"/>
    </location>
</feature>
<feature type="region of interest" description="Disordered" evidence="1">
    <location>
        <begin position="1"/>
        <end position="29"/>
    </location>
</feature>
<keyword evidence="3" id="KW-1185">Reference proteome</keyword>
<feature type="compositionally biased region" description="Polar residues" evidence="1">
    <location>
        <begin position="1"/>
        <end position="12"/>
    </location>
</feature>
<evidence type="ECO:0000256" key="1">
    <source>
        <dbReference type="SAM" id="MobiDB-lite"/>
    </source>
</evidence>
<protein>
    <submittedName>
        <fullName evidence="2">Uncharacterized protein</fullName>
    </submittedName>
</protein>
<dbReference type="Gene3D" id="2.60.40.10">
    <property type="entry name" value="Immunoglobulins"/>
    <property type="match status" value="1"/>
</dbReference>
<reference evidence="2 3" key="2">
    <citation type="submission" date="2019-01" db="EMBL/GenBank/DDBJ databases">
        <title>The decoding of complex shrimp genome reveals the adaptation for benthos swimmer, frequently molting mechanism and breeding impact on genome.</title>
        <authorList>
            <person name="Sun Y."/>
            <person name="Gao Y."/>
            <person name="Yu Y."/>
        </authorList>
    </citation>
    <scope>NUCLEOTIDE SEQUENCE [LARGE SCALE GENOMIC DNA]</scope>
    <source>
        <tissue evidence="2">Muscle</tissue>
    </source>
</reference>
<dbReference type="AlphaFoldDB" id="A0A423U1Z0"/>
<feature type="region of interest" description="Disordered" evidence="1">
    <location>
        <begin position="79"/>
        <end position="122"/>
    </location>
</feature>
<dbReference type="InterPro" id="IPR013783">
    <property type="entry name" value="Ig-like_fold"/>
</dbReference>
<accession>A0A423U1Z0</accession>
<sequence>MGHSCLSLSVNEVPSARHPRPPRARLPSRRIPERALTTLTRMLGTSGRMGLQGSCLGFVYLVAYLTLVQTQATTEPTLSATFPTDTTTPEEFSESSTTEDFATTTDSAGTTPADTTFDDPATTANYRSLNTRSLSFNIKFEEEDRNVTVSWTNISPNSSNSYNVTVHCAEETEAETECGCEKCEEIHETTENTFLTFRARPDTNYSIEVVDLDSNYSERVFNRTRPLKVLQLPSVNATENKTSVDLQWAIDCPYTVPGNYSIFFNGTTIE</sequence>
<gene>
    <name evidence="2" type="ORF">C7M84_024170</name>
</gene>
<dbReference type="EMBL" id="QCYY01000789">
    <property type="protein sequence ID" value="ROT82694.1"/>
    <property type="molecule type" value="Genomic_DNA"/>
</dbReference>
<dbReference type="Proteomes" id="UP000283509">
    <property type="component" value="Unassembled WGS sequence"/>
</dbReference>
<comment type="caution">
    <text evidence="2">The sequence shown here is derived from an EMBL/GenBank/DDBJ whole genome shotgun (WGS) entry which is preliminary data.</text>
</comment>
<evidence type="ECO:0000313" key="3">
    <source>
        <dbReference type="Proteomes" id="UP000283509"/>
    </source>
</evidence>